<dbReference type="InterPro" id="IPR016181">
    <property type="entry name" value="Acyl_CoA_acyltransferase"/>
</dbReference>
<evidence type="ECO:0000256" key="4">
    <source>
        <dbReference type="HAMAP-Rule" id="MF_00688"/>
    </source>
</evidence>
<organism evidence="6 7">
    <name type="scientific">Flaviflagellibacter deserti</name>
    <dbReference type="NCBI Taxonomy" id="2267266"/>
    <lineage>
        <taxon>Bacteria</taxon>
        <taxon>Pseudomonadati</taxon>
        <taxon>Pseudomonadota</taxon>
        <taxon>Alphaproteobacteria</taxon>
        <taxon>Hyphomicrobiales</taxon>
        <taxon>Flaviflagellibacter</taxon>
    </lineage>
</organism>
<comment type="similarity">
    <text evidence="4">Belongs to the L/F-transferase family.</text>
</comment>
<evidence type="ECO:0000256" key="5">
    <source>
        <dbReference type="SAM" id="MobiDB-lite"/>
    </source>
</evidence>
<dbReference type="Gene3D" id="3.40.630.70">
    <property type="entry name" value="Leucyl/phenylalanyl-tRNA-protein transferase, C-terminal domain"/>
    <property type="match status" value="1"/>
</dbReference>
<comment type="caution">
    <text evidence="6">The sequence shown here is derived from an EMBL/GenBank/DDBJ whole genome shotgun (WGS) entry which is preliminary data.</text>
</comment>
<dbReference type="InterPro" id="IPR004616">
    <property type="entry name" value="Leu/Phe-tRNA_Trfase"/>
</dbReference>
<dbReference type="HAMAP" id="MF_00688">
    <property type="entry name" value="Leu_Phe_trans"/>
    <property type="match status" value="1"/>
</dbReference>
<comment type="catalytic activity">
    <reaction evidence="4">
        <text>N-terminal L-arginyl-[protein] + L-leucyl-tRNA(Leu) = N-terminal L-leucyl-L-arginyl-[protein] + tRNA(Leu) + H(+)</text>
        <dbReference type="Rhea" id="RHEA:50416"/>
        <dbReference type="Rhea" id="RHEA-COMP:9613"/>
        <dbReference type="Rhea" id="RHEA-COMP:9622"/>
        <dbReference type="Rhea" id="RHEA-COMP:12672"/>
        <dbReference type="Rhea" id="RHEA-COMP:12673"/>
        <dbReference type="ChEBI" id="CHEBI:15378"/>
        <dbReference type="ChEBI" id="CHEBI:64719"/>
        <dbReference type="ChEBI" id="CHEBI:78442"/>
        <dbReference type="ChEBI" id="CHEBI:78494"/>
        <dbReference type="ChEBI" id="CHEBI:133044"/>
        <dbReference type="EC" id="2.3.2.6"/>
    </reaction>
</comment>
<evidence type="ECO:0000256" key="3">
    <source>
        <dbReference type="ARBA" id="ARBA00023315"/>
    </source>
</evidence>
<accession>A0ABV9Z6E0</accession>
<evidence type="ECO:0000256" key="1">
    <source>
        <dbReference type="ARBA" id="ARBA00022490"/>
    </source>
</evidence>
<evidence type="ECO:0000313" key="6">
    <source>
        <dbReference type="EMBL" id="MFC5068456.1"/>
    </source>
</evidence>
<dbReference type="PANTHER" id="PTHR30098">
    <property type="entry name" value="LEUCYL/PHENYLALANYL-TRNA--PROTEIN TRANSFERASE"/>
    <property type="match status" value="1"/>
</dbReference>
<dbReference type="GO" id="GO:0008914">
    <property type="term" value="F:leucyl-tRNA--protein transferase activity"/>
    <property type="evidence" value="ECO:0007669"/>
    <property type="project" value="UniProtKB-EC"/>
</dbReference>
<keyword evidence="2 4" id="KW-0808">Transferase</keyword>
<dbReference type="Pfam" id="PF03588">
    <property type="entry name" value="Leu_Phe_trans"/>
    <property type="match status" value="1"/>
</dbReference>
<keyword evidence="1 4" id="KW-0963">Cytoplasm</keyword>
<protein>
    <recommendedName>
        <fullName evidence="4">Leucyl/phenylalanyl-tRNA--protein transferase</fullName>
        <ecNumber evidence="4">2.3.2.6</ecNumber>
    </recommendedName>
    <alternativeName>
        <fullName evidence="4">L/F-transferase</fullName>
    </alternativeName>
    <alternativeName>
        <fullName evidence="4">Leucyltransferase</fullName>
    </alternativeName>
    <alternativeName>
        <fullName evidence="4">Phenyalanyltransferase</fullName>
    </alternativeName>
</protein>
<evidence type="ECO:0000256" key="2">
    <source>
        <dbReference type="ARBA" id="ARBA00022679"/>
    </source>
</evidence>
<feature type="region of interest" description="Disordered" evidence="5">
    <location>
        <begin position="1"/>
        <end position="21"/>
    </location>
</feature>
<proteinExistence type="inferred from homology"/>
<reference evidence="7" key="1">
    <citation type="journal article" date="2019" name="Int. J. Syst. Evol. Microbiol.">
        <title>The Global Catalogue of Microorganisms (GCM) 10K type strain sequencing project: providing services to taxonomists for standard genome sequencing and annotation.</title>
        <authorList>
            <consortium name="The Broad Institute Genomics Platform"/>
            <consortium name="The Broad Institute Genome Sequencing Center for Infectious Disease"/>
            <person name="Wu L."/>
            <person name="Ma J."/>
        </authorList>
    </citation>
    <scope>NUCLEOTIDE SEQUENCE [LARGE SCALE GENOMIC DNA]</scope>
    <source>
        <strain evidence="7">CGMCC 1.16444</strain>
    </source>
</reference>
<keyword evidence="7" id="KW-1185">Reference proteome</keyword>
<sequence>MQSLTDTSAAAISAGRREDRRARFAETPRQWLERQVLGLAYTLKPVRIGEALPLALASVADFLTSAPAAPQIGRVNDRPPGYGGRVRDESPEVVLDGMRAGFYPHSHIGPLKWWSPPKRAVMSLSDVHIAKRFRRTLRGTDLTVSLDRAFDDVLLGCAARRPGRPHLTWLRPGTLHLYSRLFDKGHAHSVEVWNAEGALVGGLFGVALGPVFGAMSMFHIADNASKIGIVSLYHHLSEWGFTTVDHQNMSAWVETLGGQVVPRADYVSMLSGPAPAKSASGRWQAEFTPQQTADWTPPGATTQD</sequence>
<feature type="compositionally biased region" description="Polar residues" evidence="5">
    <location>
        <begin position="287"/>
        <end position="304"/>
    </location>
</feature>
<comment type="catalytic activity">
    <reaction evidence="4">
        <text>N-terminal L-lysyl-[protein] + L-leucyl-tRNA(Leu) = N-terminal L-leucyl-L-lysyl-[protein] + tRNA(Leu) + H(+)</text>
        <dbReference type="Rhea" id="RHEA:12340"/>
        <dbReference type="Rhea" id="RHEA-COMP:9613"/>
        <dbReference type="Rhea" id="RHEA-COMP:9622"/>
        <dbReference type="Rhea" id="RHEA-COMP:12670"/>
        <dbReference type="Rhea" id="RHEA-COMP:12671"/>
        <dbReference type="ChEBI" id="CHEBI:15378"/>
        <dbReference type="ChEBI" id="CHEBI:65249"/>
        <dbReference type="ChEBI" id="CHEBI:78442"/>
        <dbReference type="ChEBI" id="CHEBI:78494"/>
        <dbReference type="ChEBI" id="CHEBI:133043"/>
        <dbReference type="EC" id="2.3.2.6"/>
    </reaction>
</comment>
<evidence type="ECO:0000313" key="7">
    <source>
        <dbReference type="Proteomes" id="UP001595796"/>
    </source>
</evidence>
<name>A0ABV9Z6E0_9HYPH</name>
<dbReference type="SUPFAM" id="SSF55729">
    <property type="entry name" value="Acyl-CoA N-acyltransferases (Nat)"/>
    <property type="match status" value="1"/>
</dbReference>
<dbReference type="EC" id="2.3.2.6" evidence="4"/>
<feature type="compositionally biased region" description="Polar residues" evidence="5">
    <location>
        <begin position="1"/>
        <end position="10"/>
    </location>
</feature>
<comment type="subcellular location">
    <subcellularLocation>
        <location evidence="4">Cytoplasm</location>
    </subcellularLocation>
</comment>
<dbReference type="Proteomes" id="UP001595796">
    <property type="component" value="Unassembled WGS sequence"/>
</dbReference>
<feature type="region of interest" description="Disordered" evidence="5">
    <location>
        <begin position="276"/>
        <end position="304"/>
    </location>
</feature>
<dbReference type="InterPro" id="IPR042203">
    <property type="entry name" value="Leu/Phe-tRNA_Trfase_C"/>
</dbReference>
<gene>
    <name evidence="4" type="primary">aat</name>
    <name evidence="6" type="ORF">ACFPFW_10585</name>
</gene>
<comment type="function">
    <text evidence="4">Functions in the N-end rule pathway of protein degradation where it conjugates Leu, Phe and, less efficiently, Met from aminoacyl-tRNAs to the N-termini of proteins containing an N-terminal arginine or lysine.</text>
</comment>
<comment type="catalytic activity">
    <reaction evidence="4">
        <text>L-phenylalanyl-tRNA(Phe) + an N-terminal L-alpha-aminoacyl-[protein] = an N-terminal L-phenylalanyl-L-alpha-aminoacyl-[protein] + tRNA(Phe)</text>
        <dbReference type="Rhea" id="RHEA:43632"/>
        <dbReference type="Rhea" id="RHEA-COMP:9668"/>
        <dbReference type="Rhea" id="RHEA-COMP:9699"/>
        <dbReference type="Rhea" id="RHEA-COMP:10636"/>
        <dbReference type="Rhea" id="RHEA-COMP:10637"/>
        <dbReference type="ChEBI" id="CHEBI:78442"/>
        <dbReference type="ChEBI" id="CHEBI:78531"/>
        <dbReference type="ChEBI" id="CHEBI:78597"/>
        <dbReference type="ChEBI" id="CHEBI:83561"/>
        <dbReference type="EC" id="2.3.2.6"/>
    </reaction>
</comment>
<dbReference type="PANTHER" id="PTHR30098:SF2">
    <property type="entry name" value="LEUCYL_PHENYLALANYL-TRNA--PROTEIN TRANSFERASE"/>
    <property type="match status" value="1"/>
</dbReference>
<dbReference type="EMBL" id="JBHSJF010000006">
    <property type="protein sequence ID" value="MFC5068456.1"/>
    <property type="molecule type" value="Genomic_DNA"/>
</dbReference>
<dbReference type="RefSeq" id="WP_114955647.1">
    <property type="nucleotide sequence ID" value="NZ_JBHSJF010000006.1"/>
</dbReference>
<keyword evidence="3 4" id="KW-0012">Acyltransferase</keyword>